<keyword evidence="3" id="KW-0862">Zinc</keyword>
<keyword evidence="9" id="KW-1185">Reference proteome</keyword>
<dbReference type="InterPro" id="IPR050164">
    <property type="entry name" value="Peptidase_C19"/>
</dbReference>
<protein>
    <submittedName>
        <fullName evidence="8">Ubiquitinyl hydrolase 1</fullName>
    </submittedName>
</protein>
<evidence type="ECO:0000256" key="5">
    <source>
        <dbReference type="SAM" id="MobiDB-lite"/>
    </source>
</evidence>
<organism evidence="8 9">
    <name type="scientific">Quillaja saponaria</name>
    <name type="common">Soap bark tree</name>
    <dbReference type="NCBI Taxonomy" id="32244"/>
    <lineage>
        <taxon>Eukaryota</taxon>
        <taxon>Viridiplantae</taxon>
        <taxon>Streptophyta</taxon>
        <taxon>Embryophyta</taxon>
        <taxon>Tracheophyta</taxon>
        <taxon>Spermatophyta</taxon>
        <taxon>Magnoliopsida</taxon>
        <taxon>eudicotyledons</taxon>
        <taxon>Gunneridae</taxon>
        <taxon>Pentapetalae</taxon>
        <taxon>rosids</taxon>
        <taxon>fabids</taxon>
        <taxon>Fabales</taxon>
        <taxon>Quillajaceae</taxon>
        <taxon>Quillaja</taxon>
    </lineage>
</organism>
<name>A0AAD7QFJ4_QUISA</name>
<dbReference type="PANTHER" id="PTHR24006">
    <property type="entry name" value="UBIQUITIN CARBOXYL-TERMINAL HYDROLASE"/>
    <property type="match status" value="1"/>
</dbReference>
<dbReference type="PROSITE" id="PS50235">
    <property type="entry name" value="USP_3"/>
    <property type="match status" value="1"/>
</dbReference>
<evidence type="ECO:0000259" key="7">
    <source>
        <dbReference type="PROSITE" id="PS50271"/>
    </source>
</evidence>
<dbReference type="InterPro" id="IPR013083">
    <property type="entry name" value="Znf_RING/FYVE/PHD"/>
</dbReference>
<feature type="region of interest" description="Disordered" evidence="5">
    <location>
        <begin position="362"/>
        <end position="384"/>
    </location>
</feature>
<feature type="region of interest" description="Disordered" evidence="5">
    <location>
        <begin position="1"/>
        <end position="24"/>
    </location>
</feature>
<feature type="compositionally biased region" description="Basic residues" evidence="5">
    <location>
        <begin position="86"/>
        <end position="99"/>
    </location>
</feature>
<accession>A0AAD7QFJ4</accession>
<feature type="domain" description="USP" evidence="6">
    <location>
        <begin position="204"/>
        <end position="942"/>
    </location>
</feature>
<dbReference type="InterPro" id="IPR001607">
    <property type="entry name" value="Znf_UBP"/>
</dbReference>
<dbReference type="Gene3D" id="3.30.40.10">
    <property type="entry name" value="Zinc/RING finger domain, C3HC4 (zinc finger)"/>
    <property type="match status" value="1"/>
</dbReference>
<dbReference type="InterPro" id="IPR038765">
    <property type="entry name" value="Papain-like_cys_pep_sf"/>
</dbReference>
<keyword evidence="8" id="KW-0378">Hydrolase</keyword>
<dbReference type="GO" id="GO:0005634">
    <property type="term" value="C:nucleus"/>
    <property type="evidence" value="ECO:0007669"/>
    <property type="project" value="TreeGrafter"/>
</dbReference>
<proteinExistence type="predicted"/>
<gene>
    <name evidence="8" type="ORF">O6P43_003807</name>
</gene>
<dbReference type="GO" id="GO:0005829">
    <property type="term" value="C:cytosol"/>
    <property type="evidence" value="ECO:0007669"/>
    <property type="project" value="TreeGrafter"/>
</dbReference>
<dbReference type="GO" id="GO:0016579">
    <property type="term" value="P:protein deubiquitination"/>
    <property type="evidence" value="ECO:0007669"/>
    <property type="project" value="InterPro"/>
</dbReference>
<dbReference type="AlphaFoldDB" id="A0AAD7QFJ4"/>
<dbReference type="SUPFAM" id="SSF57850">
    <property type="entry name" value="RING/U-box"/>
    <property type="match status" value="1"/>
</dbReference>
<dbReference type="EMBL" id="JARAOO010000002">
    <property type="protein sequence ID" value="KAJ7980546.1"/>
    <property type="molecule type" value="Genomic_DNA"/>
</dbReference>
<dbReference type="GO" id="GO:0004843">
    <property type="term" value="F:cysteine-type deubiquitinase activity"/>
    <property type="evidence" value="ECO:0007669"/>
    <property type="project" value="InterPro"/>
</dbReference>
<dbReference type="PANTHER" id="PTHR24006:SF781">
    <property type="entry name" value="LD34905P"/>
    <property type="match status" value="1"/>
</dbReference>
<evidence type="ECO:0000256" key="1">
    <source>
        <dbReference type="ARBA" id="ARBA00022723"/>
    </source>
</evidence>
<dbReference type="InterPro" id="IPR028889">
    <property type="entry name" value="USP"/>
</dbReference>
<evidence type="ECO:0000259" key="6">
    <source>
        <dbReference type="PROSITE" id="PS50235"/>
    </source>
</evidence>
<reference evidence="8" key="1">
    <citation type="journal article" date="2023" name="Science">
        <title>Elucidation of the pathway for biosynthesis of saponin adjuvants from the soapbark tree.</title>
        <authorList>
            <person name="Reed J."/>
            <person name="Orme A."/>
            <person name="El-Demerdash A."/>
            <person name="Owen C."/>
            <person name="Martin L.B.B."/>
            <person name="Misra R.C."/>
            <person name="Kikuchi S."/>
            <person name="Rejzek M."/>
            <person name="Martin A.C."/>
            <person name="Harkess A."/>
            <person name="Leebens-Mack J."/>
            <person name="Louveau T."/>
            <person name="Stephenson M.J."/>
            <person name="Osbourn A."/>
        </authorList>
    </citation>
    <scope>NUCLEOTIDE SEQUENCE</scope>
    <source>
        <strain evidence="8">S10</strain>
    </source>
</reference>
<evidence type="ECO:0000313" key="9">
    <source>
        <dbReference type="Proteomes" id="UP001163823"/>
    </source>
</evidence>
<feature type="domain" description="UBP-type" evidence="7">
    <location>
        <begin position="49"/>
        <end position="155"/>
    </location>
</feature>
<evidence type="ECO:0000256" key="3">
    <source>
        <dbReference type="ARBA" id="ARBA00022833"/>
    </source>
</evidence>
<keyword evidence="1" id="KW-0479">Metal-binding</keyword>
<dbReference type="Proteomes" id="UP001163823">
    <property type="component" value="Chromosome 2"/>
</dbReference>
<dbReference type="Pfam" id="PF00443">
    <property type="entry name" value="UCH"/>
    <property type="match status" value="1"/>
</dbReference>
<dbReference type="SUPFAM" id="SSF54001">
    <property type="entry name" value="Cysteine proteinases"/>
    <property type="match status" value="1"/>
</dbReference>
<dbReference type="Gene3D" id="3.90.70.10">
    <property type="entry name" value="Cysteine proteinases"/>
    <property type="match status" value="3"/>
</dbReference>
<sequence length="942" mass="102337">MGKKVKKTTRGPAKEKQVATNSPTKVIQPGNPIVELVDDGVSSVGKGRKPCPHLDKSVDLDKLSSKIWISETVRCGDCREGAANRRGSKGISKHGKKKGVTPGSHAVRHARQNRHLLVVHFEEPQLCWCFLCNKLIPVEKTEEDVEHNDVLLDVVKLLKGQLSERSSVDVENVCFGGGSVMSETKSRPLLTSESSNGRGGYVIRGMVNLGNTCFFNSITQNLLAMDRLRSSLFNLDASVGPLTGALKNLFAETDPEAGGGLKTLLNPRSFFGCVCSKAPQFRGYQQHDSHELLHCLLDGLCTEELAMRKPIKSSKEDRIPSNVGTLIDALFGGQISSTVCCVECGHSSTVYEPFLDISLPVPTKKPPPKKAAQVSRAKKTKMPPKIGERTRTKFNKDAELLPAQSLSSQSASCVGTCQAQPSVPVCGEVVASASNSALLVSTDASTMFVKGVSVLPNSCAIQDSEREKVLEYTKENTSASFDNFTWLDYIDPGTISDEHDLTSENNDISWIEEAESQFKSVNVTPAQANSESSGQFSLLKKELNLKPDDSLVNGWEEEAPLQIQDSEVLLLPYKEESSTTGEIMGGEGNSESSGQFSLLKKELNLKPDDSLVNGWEEEAPLQIQDSEVLLLPYKEESSTTGEIMGGEGEASSAVSGCGQDELEFDGFGDLVNEPEVFAGPITRPSSSSDVIETELMTGNSSESDPDEVDDTDSPVSVECCLVHFTKPELLSNENAWHCENCSRNLQQQELEVKKQTKSASMVSANGGQIRSCGDPQLSEKNLSCPAEVKLINGDIKCETDRESLMSHDGQFYCSNDRFKLENGQTGELIPVVGRGEGGTCEIKGAHLEELECSGSKTSSEESCSDIATVSSSKQRIRKRTLGSNQLLGHGNNELVGNKDEDIDLKSVKVKRDATKRVFIYKAPPILTIHLKRFSQDARGRLS</sequence>
<dbReference type="GO" id="GO:0008270">
    <property type="term" value="F:zinc ion binding"/>
    <property type="evidence" value="ECO:0007669"/>
    <property type="project" value="UniProtKB-KW"/>
</dbReference>
<dbReference type="KEGG" id="qsa:O6P43_003807"/>
<dbReference type="PROSITE" id="PS50271">
    <property type="entry name" value="ZF_UBP"/>
    <property type="match status" value="1"/>
</dbReference>
<keyword evidence="2 4" id="KW-0863">Zinc-finger</keyword>
<evidence type="ECO:0000313" key="8">
    <source>
        <dbReference type="EMBL" id="KAJ7980546.1"/>
    </source>
</evidence>
<dbReference type="InterPro" id="IPR001394">
    <property type="entry name" value="Peptidase_C19_UCH"/>
</dbReference>
<comment type="caution">
    <text evidence="8">The sequence shown here is derived from an EMBL/GenBank/DDBJ whole genome shotgun (WGS) entry which is preliminary data.</text>
</comment>
<feature type="region of interest" description="Disordered" evidence="5">
    <location>
        <begin position="82"/>
        <end position="106"/>
    </location>
</feature>
<evidence type="ECO:0000256" key="2">
    <source>
        <dbReference type="ARBA" id="ARBA00022771"/>
    </source>
</evidence>
<evidence type="ECO:0000256" key="4">
    <source>
        <dbReference type="PROSITE-ProRule" id="PRU00502"/>
    </source>
</evidence>